<organism evidence="1 2">
    <name type="scientific">Desulfurococcus amylolyticus DSM 16532</name>
    <dbReference type="NCBI Taxonomy" id="768672"/>
    <lineage>
        <taxon>Archaea</taxon>
        <taxon>Thermoproteota</taxon>
        <taxon>Thermoprotei</taxon>
        <taxon>Desulfurococcales</taxon>
        <taxon>Desulfurococcaceae</taxon>
        <taxon>Desulfurococcus</taxon>
    </lineage>
</organism>
<gene>
    <name evidence="1" type="ORF">Desfe_0679</name>
</gene>
<dbReference type="GeneID" id="13061052"/>
<sequence>MVVDSVEKLRELLSRGWKPYYHKAVKRWYLRPPSGPERVVVDRVLEPLVEKIYEEIKSSRKVIRAGDIQAARASGATIQQIVEEFKVPRSTVYIALEKAPDGVVKPVIFLL</sequence>
<dbReference type="HOGENOM" id="CLU_2152500_0_0_2"/>
<protein>
    <submittedName>
        <fullName evidence="1">Uncharacterized protein</fullName>
    </submittedName>
</protein>
<evidence type="ECO:0000313" key="2">
    <source>
        <dbReference type="Proteomes" id="UP000006175"/>
    </source>
</evidence>
<dbReference type="Proteomes" id="UP000006175">
    <property type="component" value="Chromosome"/>
</dbReference>
<dbReference type="EMBL" id="CP003321">
    <property type="protein sequence ID" value="AFL66578.1"/>
    <property type="molecule type" value="Genomic_DNA"/>
</dbReference>
<dbReference type="KEGG" id="dfd:Desfe_0679"/>
<accession>I3XRK4</accession>
<dbReference type="RefSeq" id="WP_014767479.1">
    <property type="nucleotide sequence ID" value="NC_018001.1"/>
</dbReference>
<keyword evidence="2" id="KW-1185">Reference proteome</keyword>
<proteinExistence type="predicted"/>
<name>I3XRK4_DESAM</name>
<dbReference type="AlphaFoldDB" id="I3XRK4"/>
<reference evidence="1 2" key="1">
    <citation type="journal article" date="2012" name="J. Bacteriol.">
        <title>Complete Genome Sequence of Desulfurococcus fermentans, a Hyperthermophilic Cellulolytic Crenarchaeon Isolated from a Freshwater Hot Spring in Kamchatka, Russia.</title>
        <authorList>
            <person name="Susanti D."/>
            <person name="Johnson E.F."/>
            <person name="Rodriguez J.R."/>
            <person name="Anderson I."/>
            <person name="Perevalova A.A."/>
            <person name="Kyrpides N."/>
            <person name="Lucas S."/>
            <person name="Han J."/>
            <person name="Lapidus A."/>
            <person name="Cheng J.F."/>
            <person name="Goodwin L."/>
            <person name="Pitluck S."/>
            <person name="Mavrommatis K."/>
            <person name="Peters L."/>
            <person name="Land M.L."/>
            <person name="Hauser L."/>
            <person name="Gopalan V."/>
            <person name="Chan P.P."/>
            <person name="Lowe T.M."/>
            <person name="Atomi H."/>
            <person name="Bonch-Osmolovskaya E.A."/>
            <person name="Woyke T."/>
            <person name="Mukhopadhyay B."/>
        </authorList>
    </citation>
    <scope>NUCLEOTIDE SEQUENCE [LARGE SCALE GENOMIC DNA]</scope>
    <source>
        <strain evidence="1 2">DSM 16532</strain>
    </source>
</reference>
<evidence type="ECO:0000313" key="1">
    <source>
        <dbReference type="EMBL" id="AFL66578.1"/>
    </source>
</evidence>